<feature type="compositionally biased region" description="Basic residues" evidence="1">
    <location>
        <begin position="347"/>
        <end position="358"/>
    </location>
</feature>
<evidence type="ECO:0000313" key="3">
    <source>
        <dbReference type="Proteomes" id="UP000271974"/>
    </source>
</evidence>
<name>A0A3S0ZP45_ELYCH</name>
<feature type="compositionally biased region" description="Polar residues" evidence="1">
    <location>
        <begin position="367"/>
        <end position="379"/>
    </location>
</feature>
<feature type="region of interest" description="Disordered" evidence="1">
    <location>
        <begin position="333"/>
        <end position="431"/>
    </location>
</feature>
<feature type="compositionally biased region" description="Polar residues" evidence="1">
    <location>
        <begin position="1"/>
        <end position="11"/>
    </location>
</feature>
<dbReference type="Proteomes" id="UP000271974">
    <property type="component" value="Unassembled WGS sequence"/>
</dbReference>
<evidence type="ECO:0000313" key="2">
    <source>
        <dbReference type="EMBL" id="RUS71979.1"/>
    </source>
</evidence>
<feature type="compositionally biased region" description="Basic and acidic residues" evidence="1">
    <location>
        <begin position="333"/>
        <end position="344"/>
    </location>
</feature>
<evidence type="ECO:0000256" key="1">
    <source>
        <dbReference type="SAM" id="MobiDB-lite"/>
    </source>
</evidence>
<accession>A0A3S0ZP45</accession>
<feature type="compositionally biased region" description="Pro residues" evidence="1">
    <location>
        <begin position="393"/>
        <end position="411"/>
    </location>
</feature>
<dbReference type="EMBL" id="RQTK01001133">
    <property type="protein sequence ID" value="RUS71979.1"/>
    <property type="molecule type" value="Genomic_DNA"/>
</dbReference>
<protein>
    <submittedName>
        <fullName evidence="2">Uncharacterized protein</fullName>
    </submittedName>
</protein>
<dbReference type="AlphaFoldDB" id="A0A3S0ZP45"/>
<comment type="caution">
    <text evidence="2">The sequence shown here is derived from an EMBL/GenBank/DDBJ whole genome shotgun (WGS) entry which is preliminary data.</text>
</comment>
<reference evidence="2 3" key="1">
    <citation type="submission" date="2019-01" db="EMBL/GenBank/DDBJ databases">
        <title>A draft genome assembly of the solar-powered sea slug Elysia chlorotica.</title>
        <authorList>
            <person name="Cai H."/>
            <person name="Li Q."/>
            <person name="Fang X."/>
            <person name="Li J."/>
            <person name="Curtis N.E."/>
            <person name="Altenburger A."/>
            <person name="Shibata T."/>
            <person name="Feng M."/>
            <person name="Maeda T."/>
            <person name="Schwartz J.A."/>
            <person name="Shigenobu S."/>
            <person name="Lundholm N."/>
            <person name="Nishiyama T."/>
            <person name="Yang H."/>
            <person name="Hasebe M."/>
            <person name="Li S."/>
            <person name="Pierce S.K."/>
            <person name="Wang J."/>
        </authorList>
    </citation>
    <scope>NUCLEOTIDE SEQUENCE [LARGE SCALE GENOMIC DNA]</scope>
    <source>
        <strain evidence="2">EC2010</strain>
        <tissue evidence="2">Whole organism of an adult</tissue>
    </source>
</reference>
<gene>
    <name evidence="2" type="ORF">EGW08_020249</name>
</gene>
<keyword evidence="3" id="KW-1185">Reference proteome</keyword>
<sequence length="431" mass="49561">MKETNWSTNRQKLPKISPPRQYRSVPGPSLNTEAIHKYAENLPDAREAVHRLRREQEEDSVQSSQLHDSQTYSLVAFDLPMARDLRQGSQPVIQSFSRKLLQKHRRSTVVFEQLPHKDRRSKYDSIDPRHGMSVVKSNTTLPKTDATLSSSCLDMNVKITSALNTSVKMKNETKERLDNFTAWRVPINGRSHPKTMANHIKWLASCKRLSSTSETVPRIEDFMNRELHRQDCKSVFSSMRIPVFRRDPAVIKWPTPYGDVMRQETRRFQWWWQAEGNTRIEKAGLGSPRFQHWAGFDQAKVQGTRCLITHLAGEIPAHLSPVAPSRVMREATRQWEKDENEKMARISLRRRSRPSKSHGKFDKPSEESLQGNVLPSRSISPHAPFKRGERPRPVSPPNETPSPLDETPPPSKFNTLALKGSRSLLKVHKLK</sequence>
<organism evidence="2 3">
    <name type="scientific">Elysia chlorotica</name>
    <name type="common">Eastern emerald elysia</name>
    <name type="synonym">Sea slug</name>
    <dbReference type="NCBI Taxonomy" id="188477"/>
    <lineage>
        <taxon>Eukaryota</taxon>
        <taxon>Metazoa</taxon>
        <taxon>Spiralia</taxon>
        <taxon>Lophotrochozoa</taxon>
        <taxon>Mollusca</taxon>
        <taxon>Gastropoda</taxon>
        <taxon>Heterobranchia</taxon>
        <taxon>Euthyneura</taxon>
        <taxon>Panpulmonata</taxon>
        <taxon>Sacoglossa</taxon>
        <taxon>Placobranchoidea</taxon>
        <taxon>Plakobranchidae</taxon>
        <taxon>Elysia</taxon>
    </lineage>
</organism>
<proteinExistence type="predicted"/>
<feature type="region of interest" description="Disordered" evidence="1">
    <location>
        <begin position="1"/>
        <end position="29"/>
    </location>
</feature>